<dbReference type="CDD" id="cd04693">
    <property type="entry name" value="NUDIX_Hydrolase"/>
    <property type="match status" value="1"/>
</dbReference>
<dbReference type="InterPro" id="IPR000086">
    <property type="entry name" value="NUDIX_hydrolase_dom"/>
</dbReference>
<evidence type="ECO:0000313" key="3">
    <source>
        <dbReference type="EMBL" id="PYZ95569.1"/>
    </source>
</evidence>
<dbReference type="Pfam" id="PF00293">
    <property type="entry name" value="NUDIX"/>
    <property type="match status" value="1"/>
</dbReference>
<proteinExistence type="predicted"/>
<dbReference type="OrthoDB" id="9786032at2"/>
<keyword evidence="1 3" id="KW-0378">Hydrolase</keyword>
<dbReference type="GO" id="GO:0016787">
    <property type="term" value="F:hydrolase activity"/>
    <property type="evidence" value="ECO:0007669"/>
    <property type="project" value="UniProtKB-KW"/>
</dbReference>
<dbReference type="PROSITE" id="PS00893">
    <property type="entry name" value="NUDIX_BOX"/>
    <property type="match status" value="1"/>
</dbReference>
<dbReference type="InterPro" id="IPR015797">
    <property type="entry name" value="NUDIX_hydrolase-like_dom_sf"/>
</dbReference>
<gene>
    <name evidence="3" type="ORF">CR205_18750</name>
</gene>
<dbReference type="InterPro" id="IPR020084">
    <property type="entry name" value="NUDIX_hydrolase_CS"/>
</dbReference>
<accession>A0A2W0HFI7</accession>
<evidence type="ECO:0000313" key="4">
    <source>
        <dbReference type="Proteomes" id="UP000248066"/>
    </source>
</evidence>
<protein>
    <submittedName>
        <fullName evidence="3">NUDIX hydrolase</fullName>
    </submittedName>
</protein>
<comment type="caution">
    <text evidence="3">The sequence shown here is derived from an EMBL/GenBank/DDBJ whole genome shotgun (WGS) entry which is preliminary data.</text>
</comment>
<dbReference type="SUPFAM" id="SSF55811">
    <property type="entry name" value="Nudix"/>
    <property type="match status" value="1"/>
</dbReference>
<dbReference type="RefSeq" id="WP_110521694.1">
    <property type="nucleotide sequence ID" value="NZ_PDOF01000004.1"/>
</dbReference>
<reference evidence="3 4" key="1">
    <citation type="submission" date="2017-10" db="EMBL/GenBank/DDBJ databases">
        <title>Bacillus sp. nov., a halophilic bacterium isolated from a Yangshapao Lake.</title>
        <authorList>
            <person name="Wang H."/>
        </authorList>
    </citation>
    <scope>NUCLEOTIDE SEQUENCE [LARGE SCALE GENOMIC DNA]</scope>
    <source>
        <strain evidence="3 4">YSP-3</strain>
    </source>
</reference>
<feature type="domain" description="Nudix hydrolase" evidence="2">
    <location>
        <begin position="28"/>
        <end position="157"/>
    </location>
</feature>
<name>A0A2W0HFI7_9BACI</name>
<dbReference type="PANTHER" id="PTHR10885:SF0">
    <property type="entry name" value="ISOPENTENYL-DIPHOSPHATE DELTA-ISOMERASE"/>
    <property type="match status" value="1"/>
</dbReference>
<dbReference type="EMBL" id="PDOF01000004">
    <property type="protein sequence ID" value="PYZ95569.1"/>
    <property type="molecule type" value="Genomic_DNA"/>
</dbReference>
<dbReference type="Gene3D" id="3.90.79.10">
    <property type="entry name" value="Nucleoside Triphosphate Pyrophosphohydrolase"/>
    <property type="match status" value="1"/>
</dbReference>
<evidence type="ECO:0000259" key="2">
    <source>
        <dbReference type="PROSITE" id="PS51462"/>
    </source>
</evidence>
<dbReference type="AlphaFoldDB" id="A0A2W0HFI7"/>
<evidence type="ECO:0000256" key="1">
    <source>
        <dbReference type="ARBA" id="ARBA00022801"/>
    </source>
</evidence>
<keyword evidence="4" id="KW-1185">Reference proteome</keyword>
<dbReference type="PANTHER" id="PTHR10885">
    <property type="entry name" value="ISOPENTENYL-DIPHOSPHATE DELTA-ISOMERASE"/>
    <property type="match status" value="1"/>
</dbReference>
<sequence>MEKWDVYDRHRQVTGNQMIRGNEFEDGAYHLVVHVCLFNEKGEMLIQQRQSDRDNWPELWDISVGGSALAGETSQEAAGREVEEELGLTLDLRSERPSLTINFENGFDDYYLLNTEADIDDLPLPTEEVQQAVWATEETIIEWINRGVFIPYRESIIRLLFDMRNGFGTHEQ</sequence>
<dbReference type="Proteomes" id="UP000248066">
    <property type="component" value="Unassembled WGS sequence"/>
</dbReference>
<dbReference type="PROSITE" id="PS51462">
    <property type="entry name" value="NUDIX"/>
    <property type="match status" value="1"/>
</dbReference>
<organism evidence="3 4">
    <name type="scientific">Alteribacter lacisalsi</name>
    <dbReference type="NCBI Taxonomy" id="2045244"/>
    <lineage>
        <taxon>Bacteria</taxon>
        <taxon>Bacillati</taxon>
        <taxon>Bacillota</taxon>
        <taxon>Bacilli</taxon>
        <taxon>Bacillales</taxon>
        <taxon>Bacillaceae</taxon>
        <taxon>Alteribacter</taxon>
    </lineage>
</organism>